<keyword evidence="3" id="KW-0560">Oxidoreductase</keyword>
<sequence>MDMLLYIGLTILVFVLMEPITWATHRYVMHGFLWSLHRDHHEPNHSKLEKNDWFAFIFSIPSMLCFYFGHMRENPWYYCLGTGILLYGIAYFFVHDIIIHQRVKWFTRSKNRYIRQLRWAHKMHHKHLGPENGESFGFLYVEKKYRAKIKRDDDLNNNSAQRQ</sequence>
<evidence type="ECO:0000313" key="6">
    <source>
        <dbReference type="Proteomes" id="UP001589774"/>
    </source>
</evidence>
<gene>
    <name evidence="5" type="ORF">ACFFI0_19540</name>
</gene>
<evidence type="ECO:0000256" key="1">
    <source>
        <dbReference type="ARBA" id="ARBA00009324"/>
    </source>
</evidence>
<dbReference type="EMBL" id="JBHLWO010000002">
    <property type="protein sequence ID" value="MFC0320528.1"/>
    <property type="molecule type" value="Genomic_DNA"/>
</dbReference>
<accession>A0ABV6HNQ6</accession>
<keyword evidence="4" id="KW-0812">Transmembrane</keyword>
<dbReference type="Proteomes" id="UP001589774">
    <property type="component" value="Unassembled WGS sequence"/>
</dbReference>
<organism evidence="5 6">
    <name type="scientific">Olivibacter oleidegradans</name>
    <dbReference type="NCBI Taxonomy" id="760123"/>
    <lineage>
        <taxon>Bacteria</taxon>
        <taxon>Pseudomonadati</taxon>
        <taxon>Bacteroidota</taxon>
        <taxon>Sphingobacteriia</taxon>
        <taxon>Sphingobacteriales</taxon>
        <taxon>Sphingobacteriaceae</taxon>
        <taxon>Olivibacter</taxon>
    </lineage>
</organism>
<dbReference type="InterPro" id="IPR045019">
    <property type="entry name" value="BETA-OHASE-like"/>
</dbReference>
<evidence type="ECO:0000256" key="2">
    <source>
        <dbReference type="ARBA" id="ARBA00022746"/>
    </source>
</evidence>
<dbReference type="PANTHER" id="PTHR31899">
    <property type="entry name" value="BETA-CAROTENE 3-HYDROXYLASE 1, CHLOROPLASTIC"/>
    <property type="match status" value="1"/>
</dbReference>
<name>A0ABV6HNQ6_9SPHI</name>
<comment type="caution">
    <text evidence="5">The sequence shown here is derived from an EMBL/GenBank/DDBJ whole genome shotgun (WGS) entry which is preliminary data.</text>
</comment>
<evidence type="ECO:0000256" key="4">
    <source>
        <dbReference type="SAM" id="Phobius"/>
    </source>
</evidence>
<dbReference type="RefSeq" id="WP_130856786.1">
    <property type="nucleotide sequence ID" value="NZ_JBHLWO010000002.1"/>
</dbReference>
<dbReference type="PANTHER" id="PTHR31899:SF9">
    <property type="entry name" value="BETA-CAROTENE 3-HYDROXYLASE 1, CHLOROPLASTIC"/>
    <property type="match status" value="1"/>
</dbReference>
<proteinExistence type="inferred from homology"/>
<feature type="transmembrane region" description="Helical" evidence="4">
    <location>
        <begin position="76"/>
        <end position="94"/>
    </location>
</feature>
<evidence type="ECO:0000313" key="5">
    <source>
        <dbReference type="EMBL" id="MFC0320528.1"/>
    </source>
</evidence>
<feature type="transmembrane region" description="Helical" evidence="4">
    <location>
        <begin position="53"/>
        <end position="69"/>
    </location>
</feature>
<reference evidence="5 6" key="1">
    <citation type="submission" date="2024-09" db="EMBL/GenBank/DDBJ databases">
        <authorList>
            <person name="Sun Q."/>
            <person name="Mori K."/>
        </authorList>
    </citation>
    <scope>NUCLEOTIDE SEQUENCE [LARGE SCALE GENOMIC DNA]</scope>
    <source>
        <strain evidence="5 6">CCM 7765</strain>
    </source>
</reference>
<comment type="similarity">
    <text evidence="1">Belongs to the sterol desaturase family.</text>
</comment>
<keyword evidence="4" id="KW-1133">Transmembrane helix</keyword>
<keyword evidence="4" id="KW-0472">Membrane</keyword>
<keyword evidence="6" id="KW-1185">Reference proteome</keyword>
<protein>
    <submittedName>
        <fullName evidence="5">Sterol desaturase family protein</fullName>
    </submittedName>
</protein>
<keyword evidence="2" id="KW-0125">Carotenoid biosynthesis</keyword>
<evidence type="ECO:0000256" key="3">
    <source>
        <dbReference type="ARBA" id="ARBA00023002"/>
    </source>
</evidence>